<dbReference type="EMBL" id="NVUL01000024">
    <property type="protein sequence ID" value="PCI78955.1"/>
    <property type="molecule type" value="Genomic_DNA"/>
</dbReference>
<dbReference type="AlphaFoldDB" id="A0A2A4XA75"/>
<reference evidence="2" key="1">
    <citation type="submission" date="2017-08" db="EMBL/GenBank/DDBJ databases">
        <title>A dynamic microbial community with high functional redundancy inhabits the cold, oxic subseafloor aquifer.</title>
        <authorList>
            <person name="Tully B.J."/>
            <person name="Wheat C.G."/>
            <person name="Glazer B.T."/>
            <person name="Huber J.A."/>
        </authorList>
    </citation>
    <scope>NUCLEOTIDE SEQUENCE [LARGE SCALE GENOMIC DNA]</scope>
</reference>
<gene>
    <name evidence="1" type="ORF">COB20_05965</name>
</gene>
<organism evidence="1 2">
    <name type="scientific">SAR86 cluster bacterium</name>
    <dbReference type="NCBI Taxonomy" id="2030880"/>
    <lineage>
        <taxon>Bacteria</taxon>
        <taxon>Pseudomonadati</taxon>
        <taxon>Pseudomonadota</taxon>
        <taxon>Gammaproteobacteria</taxon>
        <taxon>SAR86 cluster</taxon>
    </lineage>
</organism>
<proteinExistence type="predicted"/>
<accession>A0A2A4XA75</accession>
<name>A0A2A4XA75_9GAMM</name>
<comment type="caution">
    <text evidence="1">The sequence shown here is derived from an EMBL/GenBank/DDBJ whole genome shotgun (WGS) entry which is preliminary data.</text>
</comment>
<sequence length="85" mass="9366">MYLGQAAIPLLVQERNEEGISFTWPNNPAANFSIPILVTQDGHSTEYAVPSTGERFPLAEDALLQVDPRVTLFRDFGTTEACVID</sequence>
<evidence type="ECO:0000313" key="1">
    <source>
        <dbReference type="EMBL" id="PCI78955.1"/>
    </source>
</evidence>
<evidence type="ECO:0000313" key="2">
    <source>
        <dbReference type="Proteomes" id="UP000218767"/>
    </source>
</evidence>
<protein>
    <submittedName>
        <fullName evidence="1">Uncharacterized protein</fullName>
    </submittedName>
</protein>
<dbReference type="Proteomes" id="UP000218767">
    <property type="component" value="Unassembled WGS sequence"/>
</dbReference>